<dbReference type="Proteomes" id="UP000248961">
    <property type="component" value="Unassembled WGS sequence"/>
</dbReference>
<keyword evidence="2" id="KW-1185">Reference proteome</keyword>
<reference evidence="1 2" key="1">
    <citation type="submission" date="2018-02" db="EMBL/GenBank/DDBJ databases">
        <title>The genomes of Aspergillus section Nigri reveals drivers in fungal speciation.</title>
        <authorList>
            <consortium name="DOE Joint Genome Institute"/>
            <person name="Vesth T.C."/>
            <person name="Nybo J."/>
            <person name="Theobald S."/>
            <person name="Brandl J."/>
            <person name="Frisvad J.C."/>
            <person name="Nielsen K.F."/>
            <person name="Lyhne E.K."/>
            <person name="Kogle M.E."/>
            <person name="Kuo A."/>
            <person name="Riley R."/>
            <person name="Clum A."/>
            <person name="Nolan M."/>
            <person name="Lipzen A."/>
            <person name="Salamov A."/>
            <person name="Henrissat B."/>
            <person name="Wiebenga A."/>
            <person name="De vries R.P."/>
            <person name="Grigoriev I.V."/>
            <person name="Mortensen U.H."/>
            <person name="Andersen M.R."/>
            <person name="Baker S.E."/>
        </authorList>
    </citation>
    <scope>NUCLEOTIDE SEQUENCE [LARGE SCALE GENOMIC DNA]</scope>
    <source>
        <strain evidence="1 2">CBS 101889</strain>
    </source>
</reference>
<dbReference type="GeneID" id="37203837"/>
<proteinExistence type="predicted"/>
<dbReference type="EMBL" id="KZ824346">
    <property type="protein sequence ID" value="RAL06928.1"/>
    <property type="molecule type" value="Genomic_DNA"/>
</dbReference>
<accession>A0A395HJ54</accession>
<gene>
    <name evidence="1" type="ORF">BO97DRAFT_465408</name>
</gene>
<dbReference type="AlphaFoldDB" id="A0A395HJ54"/>
<dbReference type="RefSeq" id="XP_025546082.1">
    <property type="nucleotide sequence ID" value="XM_025699548.1"/>
</dbReference>
<evidence type="ECO:0000313" key="1">
    <source>
        <dbReference type="EMBL" id="RAL06928.1"/>
    </source>
</evidence>
<evidence type="ECO:0000313" key="2">
    <source>
        <dbReference type="Proteomes" id="UP000248961"/>
    </source>
</evidence>
<protein>
    <submittedName>
        <fullName evidence="1">Uncharacterized protein</fullName>
    </submittedName>
</protein>
<organism evidence="1 2">
    <name type="scientific">Aspergillus homomorphus (strain CBS 101889)</name>
    <dbReference type="NCBI Taxonomy" id="1450537"/>
    <lineage>
        <taxon>Eukaryota</taxon>
        <taxon>Fungi</taxon>
        <taxon>Dikarya</taxon>
        <taxon>Ascomycota</taxon>
        <taxon>Pezizomycotina</taxon>
        <taxon>Eurotiomycetes</taxon>
        <taxon>Eurotiomycetidae</taxon>
        <taxon>Eurotiales</taxon>
        <taxon>Aspergillaceae</taxon>
        <taxon>Aspergillus</taxon>
        <taxon>Aspergillus subgen. Circumdati</taxon>
    </lineage>
</organism>
<dbReference type="VEuPathDB" id="FungiDB:BO97DRAFT_465408"/>
<name>A0A395HJ54_ASPHC</name>
<sequence>MMTVQDTQDQRPNCGDKRSWTSVHTPIFDPTTGTTADRMAYCTQRKTLGYFFVGGDQRDAQGAITGNDTALLGSSIIHVNACFAPPWESRVPRLWGLMYVSYSKLKVMIGKDYWGPLLR</sequence>